<feature type="domain" description="DUF6457" evidence="1">
    <location>
        <begin position="7"/>
        <end position="96"/>
    </location>
</feature>
<dbReference type="OrthoDB" id="4408226at2"/>
<accession>A0A7K1LKF5</accession>
<evidence type="ECO:0000313" key="3">
    <source>
        <dbReference type="Proteomes" id="UP000462152"/>
    </source>
</evidence>
<gene>
    <name evidence="2" type="ORF">GMA10_10715</name>
</gene>
<dbReference type="Pfam" id="PF20058">
    <property type="entry name" value="DUF6457"/>
    <property type="match status" value="1"/>
</dbReference>
<proteinExistence type="predicted"/>
<name>A0A7K1LKF5_9MICC</name>
<sequence>MTDQHLPNLTEWLEMVAVELDLPSDVVAPGPILEMTKDVAHGIVRPGAPTSSYLVGVALGLRLAAQSEAGEDTVPAEDQLKELSEQVRDLVARTRRDAGVDTDPKD</sequence>
<evidence type="ECO:0000313" key="2">
    <source>
        <dbReference type="EMBL" id="MUN55677.1"/>
    </source>
</evidence>
<dbReference type="EMBL" id="WOGT01000007">
    <property type="protein sequence ID" value="MUN55677.1"/>
    <property type="molecule type" value="Genomic_DNA"/>
</dbReference>
<keyword evidence="3" id="KW-1185">Reference proteome</keyword>
<evidence type="ECO:0000259" key="1">
    <source>
        <dbReference type="Pfam" id="PF20058"/>
    </source>
</evidence>
<comment type="caution">
    <text evidence="2">The sequence shown here is derived from an EMBL/GenBank/DDBJ whole genome shotgun (WGS) entry which is preliminary data.</text>
</comment>
<dbReference type="Proteomes" id="UP000462152">
    <property type="component" value="Unassembled WGS sequence"/>
</dbReference>
<organism evidence="2 3">
    <name type="scientific">Rothia koreensis</name>
    <dbReference type="NCBI Taxonomy" id="592378"/>
    <lineage>
        <taxon>Bacteria</taxon>
        <taxon>Bacillati</taxon>
        <taxon>Actinomycetota</taxon>
        <taxon>Actinomycetes</taxon>
        <taxon>Micrococcales</taxon>
        <taxon>Micrococcaceae</taxon>
        <taxon>Rothia</taxon>
    </lineage>
</organism>
<dbReference type="RefSeq" id="WP_129315985.1">
    <property type="nucleotide sequence ID" value="NZ_NOIQ01000015.1"/>
</dbReference>
<reference evidence="2 3" key="1">
    <citation type="submission" date="2019-12" db="EMBL/GenBank/DDBJ databases">
        <authorList>
            <person name="Li J."/>
            <person name="Shi Y."/>
            <person name="Xu G."/>
            <person name="Xiao D."/>
            <person name="Ran X."/>
        </authorList>
    </citation>
    <scope>NUCLEOTIDE SEQUENCE [LARGE SCALE GENOMIC DNA]</scope>
    <source>
        <strain evidence="2 3">JCM 15915</strain>
    </source>
</reference>
<dbReference type="AlphaFoldDB" id="A0A7K1LKF5"/>
<dbReference type="InterPro" id="IPR045598">
    <property type="entry name" value="DUF6457"/>
</dbReference>
<protein>
    <recommendedName>
        <fullName evidence="1">DUF6457 domain-containing protein</fullName>
    </recommendedName>
</protein>